<accession>A0A9W8DP20</accession>
<feature type="compositionally biased region" description="Acidic residues" evidence="1">
    <location>
        <begin position="191"/>
        <end position="201"/>
    </location>
</feature>
<evidence type="ECO:0000313" key="4">
    <source>
        <dbReference type="Proteomes" id="UP001150538"/>
    </source>
</evidence>
<dbReference type="GO" id="GO:0006281">
    <property type="term" value="P:DNA repair"/>
    <property type="evidence" value="ECO:0007669"/>
    <property type="project" value="TreeGrafter"/>
</dbReference>
<feature type="domain" description="WLM" evidence="2">
    <location>
        <begin position="1"/>
        <end position="154"/>
    </location>
</feature>
<protein>
    <recommendedName>
        <fullName evidence="2">WLM domain-containing protein</fullName>
    </recommendedName>
</protein>
<dbReference type="GO" id="GO:0005634">
    <property type="term" value="C:nucleus"/>
    <property type="evidence" value="ECO:0007669"/>
    <property type="project" value="TreeGrafter"/>
</dbReference>
<dbReference type="PANTHER" id="PTHR46622">
    <property type="entry name" value="DNA-DEPENDENT METALLOPROTEASE WSS1"/>
    <property type="match status" value="1"/>
</dbReference>
<dbReference type="OrthoDB" id="261960at2759"/>
<dbReference type="InterPro" id="IPR013536">
    <property type="entry name" value="WLM_dom"/>
</dbReference>
<evidence type="ECO:0000313" key="3">
    <source>
        <dbReference type="EMBL" id="KAJ1912250.1"/>
    </source>
</evidence>
<evidence type="ECO:0000256" key="1">
    <source>
        <dbReference type="SAM" id="MobiDB-lite"/>
    </source>
</evidence>
<proteinExistence type="predicted"/>
<sequence length="301" mass="31520">MSGIGETSIVEGLPNTERATQILNAVVQEIKPTLRKFNWYIGTFREFYPNEGDLLGLNTNFGEMIQIRFRYPGNPNRFFTYDEIMDVTLHELAHIEQGNHGDGFNGLNLRLRQMHGAHRFKSDYYQSPRFRGRGLEADHQEGEGGGGGCGRPDCPDCNGGGHGGGYGGGCGRPDCPDCNGGGRGGGYGGGDNDDYSSDDDYPPYGRGGGGDGGCGRPGCPDCNGGRGGDFGRDFGPAEDDLLITNGIIDQFLRDGGGFSGDGFLGHGGGFPAGGLLSRIRRGGGGGFGGGFPGSFGGFGGF</sequence>
<organism evidence="3 4">
    <name type="scientific">Mycoemilia scoparia</name>
    <dbReference type="NCBI Taxonomy" id="417184"/>
    <lineage>
        <taxon>Eukaryota</taxon>
        <taxon>Fungi</taxon>
        <taxon>Fungi incertae sedis</taxon>
        <taxon>Zoopagomycota</taxon>
        <taxon>Kickxellomycotina</taxon>
        <taxon>Kickxellomycetes</taxon>
        <taxon>Kickxellales</taxon>
        <taxon>Kickxellaceae</taxon>
        <taxon>Mycoemilia</taxon>
    </lineage>
</organism>
<dbReference type="EMBL" id="JANBPU010000363">
    <property type="protein sequence ID" value="KAJ1912250.1"/>
    <property type="molecule type" value="Genomic_DNA"/>
</dbReference>
<dbReference type="InterPro" id="IPR053000">
    <property type="entry name" value="WSS1-like_metalloprotease"/>
</dbReference>
<feature type="region of interest" description="Disordered" evidence="1">
    <location>
        <begin position="189"/>
        <end position="210"/>
    </location>
</feature>
<dbReference type="PANTHER" id="PTHR46622:SF1">
    <property type="entry name" value="DNA-DEPENDENT METALLOPROTEASE WSS1"/>
    <property type="match status" value="1"/>
</dbReference>
<dbReference type="Proteomes" id="UP001150538">
    <property type="component" value="Unassembled WGS sequence"/>
</dbReference>
<dbReference type="AlphaFoldDB" id="A0A9W8DP20"/>
<gene>
    <name evidence="3" type="ORF">H4219_005673</name>
</gene>
<comment type="caution">
    <text evidence="3">The sequence shown here is derived from an EMBL/GenBank/DDBJ whole genome shotgun (WGS) entry which is preliminary data.</text>
</comment>
<reference evidence="3" key="1">
    <citation type="submission" date="2022-07" db="EMBL/GenBank/DDBJ databases">
        <title>Phylogenomic reconstructions and comparative analyses of Kickxellomycotina fungi.</title>
        <authorList>
            <person name="Reynolds N.K."/>
            <person name="Stajich J.E."/>
            <person name="Barry K."/>
            <person name="Grigoriev I.V."/>
            <person name="Crous P."/>
            <person name="Smith M.E."/>
        </authorList>
    </citation>
    <scope>NUCLEOTIDE SEQUENCE</scope>
    <source>
        <strain evidence="3">NBRC 100468</strain>
    </source>
</reference>
<dbReference type="Pfam" id="PF08325">
    <property type="entry name" value="WLM"/>
    <property type="match status" value="1"/>
</dbReference>
<evidence type="ECO:0000259" key="2">
    <source>
        <dbReference type="PROSITE" id="PS51397"/>
    </source>
</evidence>
<dbReference type="GO" id="GO:0008237">
    <property type="term" value="F:metallopeptidase activity"/>
    <property type="evidence" value="ECO:0007669"/>
    <property type="project" value="TreeGrafter"/>
</dbReference>
<name>A0A9W8DP20_9FUNG</name>
<keyword evidence="4" id="KW-1185">Reference proteome</keyword>
<dbReference type="PROSITE" id="PS51397">
    <property type="entry name" value="WLM"/>
    <property type="match status" value="1"/>
</dbReference>